<dbReference type="Proteomes" id="UP000801492">
    <property type="component" value="Unassembled WGS sequence"/>
</dbReference>
<evidence type="ECO:0000313" key="2">
    <source>
        <dbReference type="Proteomes" id="UP000801492"/>
    </source>
</evidence>
<keyword evidence="2" id="KW-1185">Reference proteome</keyword>
<dbReference type="OrthoDB" id="6783256at2759"/>
<sequence length="155" mass="18131">MDEVRALYKEILETKTSKYTTDLENQRLKHELATKNEDYLRITGALHVRSVCETFEKTKPILQSNRDRLNKWNDLTKSNDPQVKDIQDAIKNHKLQNVEQVASGLFNKVNSAVHNDYAVSRDRLVIKKKFFTPDEHKLLNVIIESYPLTNVEYID</sequence>
<dbReference type="AlphaFoldDB" id="A0A8K0DB93"/>
<organism evidence="1 2">
    <name type="scientific">Ignelater luminosus</name>
    <name type="common">Cucubano</name>
    <name type="synonym">Pyrophorus luminosus</name>
    <dbReference type="NCBI Taxonomy" id="2038154"/>
    <lineage>
        <taxon>Eukaryota</taxon>
        <taxon>Metazoa</taxon>
        <taxon>Ecdysozoa</taxon>
        <taxon>Arthropoda</taxon>
        <taxon>Hexapoda</taxon>
        <taxon>Insecta</taxon>
        <taxon>Pterygota</taxon>
        <taxon>Neoptera</taxon>
        <taxon>Endopterygota</taxon>
        <taxon>Coleoptera</taxon>
        <taxon>Polyphaga</taxon>
        <taxon>Elateriformia</taxon>
        <taxon>Elateroidea</taxon>
        <taxon>Elateridae</taxon>
        <taxon>Agrypninae</taxon>
        <taxon>Pyrophorini</taxon>
        <taxon>Ignelater</taxon>
    </lineage>
</organism>
<evidence type="ECO:0000313" key="1">
    <source>
        <dbReference type="EMBL" id="KAF2900866.1"/>
    </source>
</evidence>
<reference evidence="1" key="1">
    <citation type="submission" date="2019-08" db="EMBL/GenBank/DDBJ databases">
        <title>The genome of the North American firefly Photinus pyralis.</title>
        <authorList>
            <consortium name="Photinus pyralis genome working group"/>
            <person name="Fallon T.R."/>
            <person name="Sander Lower S.E."/>
            <person name="Weng J.-K."/>
        </authorList>
    </citation>
    <scope>NUCLEOTIDE SEQUENCE</scope>
    <source>
        <strain evidence="1">TRF0915ILg1</strain>
        <tissue evidence="1">Whole body</tissue>
    </source>
</reference>
<protein>
    <submittedName>
        <fullName evidence="1">Uncharacterized protein</fullName>
    </submittedName>
</protein>
<comment type="caution">
    <text evidence="1">The sequence shown here is derived from an EMBL/GenBank/DDBJ whole genome shotgun (WGS) entry which is preliminary data.</text>
</comment>
<gene>
    <name evidence="1" type="ORF">ILUMI_05320</name>
</gene>
<dbReference type="EMBL" id="VTPC01001962">
    <property type="protein sequence ID" value="KAF2900866.1"/>
    <property type="molecule type" value="Genomic_DNA"/>
</dbReference>
<proteinExistence type="predicted"/>
<accession>A0A8K0DB93</accession>
<name>A0A8K0DB93_IGNLU</name>